<evidence type="ECO:0000256" key="1">
    <source>
        <dbReference type="SAM" id="Phobius"/>
    </source>
</evidence>
<accession>A0A7X3BW51</accession>
<dbReference type="EMBL" id="WNBM01000005">
    <property type="protein sequence ID" value="MTT76261.1"/>
    <property type="molecule type" value="Genomic_DNA"/>
</dbReference>
<dbReference type="PROSITE" id="PS51677">
    <property type="entry name" value="NODB"/>
    <property type="match status" value="1"/>
</dbReference>
<evidence type="ECO:0000313" key="4">
    <source>
        <dbReference type="EMBL" id="MTU04325.1"/>
    </source>
</evidence>
<dbReference type="RefSeq" id="WP_155164101.1">
    <property type="nucleotide sequence ID" value="NZ_CATWQF010000003.1"/>
</dbReference>
<dbReference type="Proteomes" id="UP000484547">
    <property type="component" value="Unassembled WGS sequence"/>
</dbReference>
<evidence type="ECO:0000313" key="5">
    <source>
        <dbReference type="Proteomes" id="UP000443070"/>
    </source>
</evidence>
<dbReference type="Proteomes" id="UP000443070">
    <property type="component" value="Unassembled WGS sequence"/>
</dbReference>
<dbReference type="AlphaFoldDB" id="A0A7X3BW51"/>
<feature type="domain" description="NodB homology" evidence="2">
    <location>
        <begin position="69"/>
        <end position="254"/>
    </location>
</feature>
<dbReference type="EMBL" id="WNBW01000005">
    <property type="protein sequence ID" value="MTU04325.1"/>
    <property type="molecule type" value="Genomic_DNA"/>
</dbReference>
<keyword evidence="1" id="KW-1133">Transmembrane helix</keyword>
<keyword evidence="1" id="KW-0472">Membrane</keyword>
<dbReference type="Pfam" id="PF01522">
    <property type="entry name" value="Polysacc_deac_1"/>
    <property type="match status" value="1"/>
</dbReference>
<proteinExistence type="predicted"/>
<organism evidence="3 6">
    <name type="scientific">Phascolarctobacterium faecium</name>
    <dbReference type="NCBI Taxonomy" id="33025"/>
    <lineage>
        <taxon>Bacteria</taxon>
        <taxon>Bacillati</taxon>
        <taxon>Bacillota</taxon>
        <taxon>Negativicutes</taxon>
        <taxon>Acidaminococcales</taxon>
        <taxon>Acidaminococcaceae</taxon>
        <taxon>Phascolarctobacterium</taxon>
    </lineage>
</organism>
<protein>
    <submittedName>
        <fullName evidence="3">Polysaccharide deacetylase family protein</fullName>
    </submittedName>
</protein>
<dbReference type="InterPro" id="IPR050248">
    <property type="entry name" value="Polysacc_deacetylase_ArnD"/>
</dbReference>
<name>A0A7X3BW51_9FIRM</name>
<evidence type="ECO:0000313" key="6">
    <source>
        <dbReference type="Proteomes" id="UP000484547"/>
    </source>
</evidence>
<sequence>MRLIYIIGLLTVIGTGALWCGWYGMVRRRIAAMLAAVSILAGGVLLLLAVLPDYSFYGTTVTHNFAAGKNVALTFDDGPYPPYTDELLKILEQRQVKATFFMVAENAEKHPELVAKIAAQGHEIALHALKHRDFLKLSLAEQQKDIAAGKRILEKLSGQKITLMRPPHGFRDWAVIDTLQKNGLTAVNWSVIPRDWTNPGVSVIVDRIMEQMHPGAIILLHDGDSPKYVASREETIQAVSVIIDKLRAEGYNFVTVNELMQKGE</sequence>
<dbReference type="SUPFAM" id="SSF88713">
    <property type="entry name" value="Glycoside hydrolase/deacetylase"/>
    <property type="match status" value="1"/>
</dbReference>
<dbReference type="InterPro" id="IPR011330">
    <property type="entry name" value="Glyco_hydro/deAcase_b/a-brl"/>
</dbReference>
<keyword evidence="1" id="KW-0812">Transmembrane</keyword>
<dbReference type="Gene3D" id="3.20.20.370">
    <property type="entry name" value="Glycoside hydrolase/deacetylase"/>
    <property type="match status" value="1"/>
</dbReference>
<dbReference type="PANTHER" id="PTHR10587">
    <property type="entry name" value="GLYCOSYL TRANSFERASE-RELATED"/>
    <property type="match status" value="1"/>
</dbReference>
<dbReference type="CDD" id="cd10917">
    <property type="entry name" value="CE4_NodB_like_6s_7s"/>
    <property type="match status" value="1"/>
</dbReference>
<keyword evidence="5" id="KW-1185">Reference proteome</keyword>
<evidence type="ECO:0000259" key="2">
    <source>
        <dbReference type="PROSITE" id="PS51677"/>
    </source>
</evidence>
<dbReference type="OrthoDB" id="61520at2"/>
<dbReference type="GO" id="GO:0005975">
    <property type="term" value="P:carbohydrate metabolic process"/>
    <property type="evidence" value="ECO:0007669"/>
    <property type="project" value="InterPro"/>
</dbReference>
<feature type="transmembrane region" description="Helical" evidence="1">
    <location>
        <begin position="30"/>
        <end position="51"/>
    </location>
</feature>
<feature type="transmembrane region" description="Helical" evidence="1">
    <location>
        <begin position="6"/>
        <end position="23"/>
    </location>
</feature>
<dbReference type="InterPro" id="IPR002509">
    <property type="entry name" value="NODB_dom"/>
</dbReference>
<reference evidence="5 6" key="1">
    <citation type="journal article" date="2019" name="Nat. Med.">
        <title>A library of human gut bacterial isolates paired with longitudinal multiomics data enables mechanistic microbiome research.</title>
        <authorList>
            <person name="Poyet M."/>
            <person name="Groussin M."/>
            <person name="Gibbons S.M."/>
            <person name="Avila-Pacheco J."/>
            <person name="Jiang X."/>
            <person name="Kearney S.M."/>
            <person name="Perrotta A.R."/>
            <person name="Berdy B."/>
            <person name="Zhao S."/>
            <person name="Lieberman T.D."/>
            <person name="Swanson P.K."/>
            <person name="Smith M."/>
            <person name="Roesemann S."/>
            <person name="Alexander J.E."/>
            <person name="Rich S.A."/>
            <person name="Livny J."/>
            <person name="Vlamakis H."/>
            <person name="Clish C."/>
            <person name="Bullock K."/>
            <person name="Deik A."/>
            <person name="Scott J."/>
            <person name="Pierce K.A."/>
            <person name="Xavier R.J."/>
            <person name="Alm E.J."/>
        </authorList>
    </citation>
    <scope>NUCLEOTIDE SEQUENCE [LARGE SCALE GENOMIC DNA]</scope>
    <source>
        <strain evidence="3 6">BIOML-A13</strain>
        <strain evidence="4 5">BIOML-A3</strain>
    </source>
</reference>
<gene>
    <name evidence="3" type="ORF">GMD11_08285</name>
    <name evidence="4" type="ORF">GMD18_07940</name>
</gene>
<evidence type="ECO:0000313" key="3">
    <source>
        <dbReference type="EMBL" id="MTT76261.1"/>
    </source>
</evidence>
<dbReference type="GO" id="GO:0016810">
    <property type="term" value="F:hydrolase activity, acting on carbon-nitrogen (but not peptide) bonds"/>
    <property type="evidence" value="ECO:0007669"/>
    <property type="project" value="InterPro"/>
</dbReference>
<comment type="caution">
    <text evidence="3">The sequence shown here is derived from an EMBL/GenBank/DDBJ whole genome shotgun (WGS) entry which is preliminary data.</text>
</comment>